<dbReference type="NCBIfam" id="TIGR00147">
    <property type="entry name" value="YegS/Rv2252/BmrU family lipid kinase"/>
    <property type="match status" value="1"/>
</dbReference>
<accession>A0A1G7VT98</accession>
<dbReference type="AlphaFoldDB" id="A0A1G7VT98"/>
<dbReference type="InterPro" id="IPR045540">
    <property type="entry name" value="YegS/DAGK_C"/>
</dbReference>
<dbReference type="GO" id="GO:0019242">
    <property type="term" value="P:methylglyoxal biosynthetic process"/>
    <property type="evidence" value="ECO:0007669"/>
    <property type="project" value="InterPro"/>
</dbReference>
<dbReference type="OrthoDB" id="142078at2"/>
<evidence type="ECO:0000313" key="4">
    <source>
        <dbReference type="Proteomes" id="UP000509222"/>
    </source>
</evidence>
<reference evidence="4" key="1">
    <citation type="submission" date="2020-06" db="EMBL/GenBank/DDBJ databases">
        <title>Isolation of Planomicrobium glaciei.</title>
        <authorList>
            <person name="Malisova L."/>
            <person name="Safrankova R."/>
            <person name="Jakubu V."/>
            <person name="Spanelova P."/>
        </authorList>
    </citation>
    <scope>NUCLEOTIDE SEQUENCE [LARGE SCALE GENOMIC DNA]</scope>
    <source>
        <strain evidence="4">NRL-ATB46093</strain>
    </source>
</reference>
<evidence type="ECO:0000256" key="2">
    <source>
        <dbReference type="ARBA" id="ARBA00022840"/>
    </source>
</evidence>
<dbReference type="RefSeq" id="WP_036803067.1">
    <property type="nucleotide sequence ID" value="NZ_CP051177.1"/>
</dbReference>
<keyword evidence="4" id="KW-1185">Reference proteome</keyword>
<dbReference type="eggNOG" id="COG1597">
    <property type="taxonomic scope" value="Bacteria"/>
</dbReference>
<dbReference type="InterPro" id="IPR005218">
    <property type="entry name" value="Diacylglycerol/lipid_kinase"/>
</dbReference>
<dbReference type="EMBL" id="CP051177">
    <property type="protein sequence ID" value="QKX49718.1"/>
    <property type="molecule type" value="Genomic_DNA"/>
</dbReference>
<dbReference type="InterPro" id="IPR016064">
    <property type="entry name" value="NAD/diacylglycerol_kinase_sf"/>
</dbReference>
<dbReference type="InterPro" id="IPR001206">
    <property type="entry name" value="Diacylglycerol_kinase_cat_dom"/>
</dbReference>
<keyword evidence="3" id="KW-0418">Kinase</keyword>
<dbReference type="PANTHER" id="PTHR30492">
    <property type="entry name" value="METHYLGLYOXAL SYNTHASE"/>
    <property type="match status" value="1"/>
</dbReference>
<proteinExistence type="predicted"/>
<keyword evidence="2" id="KW-0067">ATP-binding</keyword>
<gene>
    <name evidence="3" type="ORF">HF394_03480</name>
</gene>
<organism evidence="3 4">
    <name type="scientific">Planococcus glaciei</name>
    <dbReference type="NCBI Taxonomy" id="459472"/>
    <lineage>
        <taxon>Bacteria</taxon>
        <taxon>Bacillati</taxon>
        <taxon>Bacillota</taxon>
        <taxon>Bacilli</taxon>
        <taxon>Bacillales</taxon>
        <taxon>Caryophanaceae</taxon>
        <taxon>Planococcus</taxon>
    </lineage>
</organism>
<sequence length="305" mass="33206">MPRFERSVLLYNGAAGASTSETVLPLAVPALARASKKLELVQTHSKEEFEEACKNAADSADVLFVAGGDGTVHTAVQVLSSLEKAPILGILPSGTCNDFARTLTIPMALDAAAEELIEGEVKEIDSARINDHSFLNFAGIGLIADASLNIDPDLKDRYGKLSYFMSALQTMRQSENFSIFMEIDGVHYTEEGAAVLIMNGKSIGTHTFPLSTIDPADGLLDIFIIQTPSIAAIREWFSLSQPDVSPEELDHITHHQGKHIVIRTENEMDVDTDGEIYLKTPVTIEIQPKKLEMLVPRTPEETAIS</sequence>
<dbReference type="PROSITE" id="PS50146">
    <property type="entry name" value="DAGK"/>
    <property type="match status" value="1"/>
</dbReference>
<dbReference type="SUPFAM" id="SSF111331">
    <property type="entry name" value="NAD kinase/diacylglycerol kinase-like"/>
    <property type="match status" value="1"/>
</dbReference>
<dbReference type="InterPro" id="IPR004363">
    <property type="entry name" value="Methylgl_synth"/>
</dbReference>
<dbReference type="GO" id="GO:0016301">
    <property type="term" value="F:kinase activity"/>
    <property type="evidence" value="ECO:0007669"/>
    <property type="project" value="UniProtKB-KW"/>
</dbReference>
<dbReference type="GO" id="GO:0005829">
    <property type="term" value="C:cytosol"/>
    <property type="evidence" value="ECO:0007669"/>
    <property type="project" value="TreeGrafter"/>
</dbReference>
<keyword evidence="3" id="KW-0808">Transferase</keyword>
<dbReference type="Proteomes" id="UP000509222">
    <property type="component" value="Chromosome"/>
</dbReference>
<dbReference type="PANTHER" id="PTHR30492:SF0">
    <property type="entry name" value="METHYLGLYOXAL SYNTHASE"/>
    <property type="match status" value="1"/>
</dbReference>
<dbReference type="SMART" id="SM00046">
    <property type="entry name" value="DAGKc"/>
    <property type="match status" value="1"/>
</dbReference>
<dbReference type="Gene3D" id="3.40.50.10330">
    <property type="entry name" value="Probable inorganic polyphosphate/atp-NAD kinase, domain 1"/>
    <property type="match status" value="1"/>
</dbReference>
<evidence type="ECO:0000313" key="3">
    <source>
        <dbReference type="EMBL" id="QKX49718.1"/>
    </source>
</evidence>
<dbReference type="GO" id="GO:0005524">
    <property type="term" value="F:ATP binding"/>
    <property type="evidence" value="ECO:0007669"/>
    <property type="project" value="UniProtKB-KW"/>
</dbReference>
<keyword evidence="1" id="KW-0547">Nucleotide-binding</keyword>
<name>A0A1G7VT98_9BACL</name>
<dbReference type="GO" id="GO:0008654">
    <property type="term" value="P:phospholipid biosynthetic process"/>
    <property type="evidence" value="ECO:0007669"/>
    <property type="project" value="InterPro"/>
</dbReference>
<evidence type="ECO:0000256" key="1">
    <source>
        <dbReference type="ARBA" id="ARBA00022741"/>
    </source>
</evidence>
<protein>
    <submittedName>
        <fullName evidence="3">Diacylglycerol kinase family lipid kinase</fullName>
    </submittedName>
</protein>
<dbReference type="GO" id="GO:0008929">
    <property type="term" value="F:methylglyoxal synthase activity"/>
    <property type="evidence" value="ECO:0007669"/>
    <property type="project" value="InterPro"/>
</dbReference>
<dbReference type="Gene3D" id="2.60.200.40">
    <property type="match status" value="1"/>
</dbReference>
<dbReference type="STRING" id="459472.SAMN04487975_10113"/>
<dbReference type="Pfam" id="PF00781">
    <property type="entry name" value="DAGK_cat"/>
    <property type="match status" value="1"/>
</dbReference>
<dbReference type="InterPro" id="IPR017438">
    <property type="entry name" value="ATP-NAD_kinase_N"/>
</dbReference>
<dbReference type="Pfam" id="PF19279">
    <property type="entry name" value="YegS_C"/>
    <property type="match status" value="1"/>
</dbReference>